<dbReference type="Pfam" id="PF00149">
    <property type="entry name" value="Metallophos"/>
    <property type="match status" value="1"/>
</dbReference>
<comment type="cofactor">
    <cofactor evidence="1">
        <name>Mn(2+)</name>
        <dbReference type="ChEBI" id="CHEBI:29035"/>
    </cofactor>
</comment>
<dbReference type="GO" id="GO:0008419">
    <property type="term" value="F:RNA lariat debranching enzyme activity"/>
    <property type="evidence" value="ECO:0007669"/>
    <property type="project" value="TreeGrafter"/>
</dbReference>
<keyword evidence="7" id="KW-0479">Metal-binding</keyword>
<organism evidence="14 15">
    <name type="scientific">Blomia tropicalis</name>
    <name type="common">Mite</name>
    <dbReference type="NCBI Taxonomy" id="40697"/>
    <lineage>
        <taxon>Eukaryota</taxon>
        <taxon>Metazoa</taxon>
        <taxon>Ecdysozoa</taxon>
        <taxon>Arthropoda</taxon>
        <taxon>Chelicerata</taxon>
        <taxon>Arachnida</taxon>
        <taxon>Acari</taxon>
        <taxon>Acariformes</taxon>
        <taxon>Sarcoptiformes</taxon>
        <taxon>Astigmata</taxon>
        <taxon>Glycyphagoidea</taxon>
        <taxon>Echimyopodidae</taxon>
        <taxon>Blomia</taxon>
    </lineage>
</organism>
<evidence type="ECO:0000256" key="3">
    <source>
        <dbReference type="ARBA" id="ARBA00001954"/>
    </source>
</evidence>
<dbReference type="InterPro" id="IPR041816">
    <property type="entry name" value="Dbr1_N"/>
</dbReference>
<dbReference type="InterPro" id="IPR004843">
    <property type="entry name" value="Calcineurin-like_PHP"/>
</dbReference>
<evidence type="ECO:0000256" key="6">
    <source>
        <dbReference type="ARBA" id="ARBA00022664"/>
    </source>
</evidence>
<evidence type="ECO:0000313" key="15">
    <source>
        <dbReference type="Proteomes" id="UP001142055"/>
    </source>
</evidence>
<evidence type="ECO:0000256" key="10">
    <source>
        <dbReference type="ARBA" id="ARBA00023004"/>
    </source>
</evidence>
<evidence type="ECO:0000259" key="13">
    <source>
        <dbReference type="SMART" id="SM01124"/>
    </source>
</evidence>
<comment type="cofactor">
    <cofactor evidence="2">
        <name>Zn(2+)</name>
        <dbReference type="ChEBI" id="CHEBI:29105"/>
    </cofactor>
</comment>
<keyword evidence="11" id="KW-0464">Manganese</keyword>
<dbReference type="GO" id="GO:0046872">
    <property type="term" value="F:metal ion binding"/>
    <property type="evidence" value="ECO:0007669"/>
    <property type="project" value="UniProtKB-KW"/>
</dbReference>
<reference evidence="14" key="1">
    <citation type="submission" date="2022-12" db="EMBL/GenBank/DDBJ databases">
        <title>Genome assemblies of Blomia tropicalis.</title>
        <authorList>
            <person name="Cui Y."/>
        </authorList>
    </citation>
    <scope>NUCLEOTIDE SEQUENCE</scope>
    <source>
        <tissue evidence="14">Adult mites</tissue>
    </source>
</reference>
<comment type="cofactor">
    <cofactor evidence="3">
        <name>Fe(2+)</name>
        <dbReference type="ChEBI" id="CHEBI:29033"/>
    </cofactor>
</comment>
<protein>
    <recommendedName>
        <fullName evidence="13">Lariat debranching enzyme C-terminal domain-containing protein</fullName>
    </recommendedName>
</protein>
<keyword evidence="15" id="KW-1185">Reference proteome</keyword>
<keyword evidence="8" id="KW-0378">Hydrolase</keyword>
<evidence type="ECO:0000313" key="14">
    <source>
        <dbReference type="EMBL" id="KAJ6220868.1"/>
    </source>
</evidence>
<dbReference type="GO" id="GO:0000398">
    <property type="term" value="P:mRNA splicing, via spliceosome"/>
    <property type="evidence" value="ECO:0007669"/>
    <property type="project" value="TreeGrafter"/>
</dbReference>
<comment type="subcellular location">
    <subcellularLocation>
        <location evidence="4">Nucleus</location>
    </subcellularLocation>
</comment>
<keyword evidence="10" id="KW-0408">Iron</keyword>
<evidence type="ECO:0000256" key="12">
    <source>
        <dbReference type="ARBA" id="ARBA00023242"/>
    </source>
</evidence>
<dbReference type="Proteomes" id="UP001142055">
    <property type="component" value="Chromosome 2"/>
</dbReference>
<evidence type="ECO:0000256" key="11">
    <source>
        <dbReference type="ARBA" id="ARBA00023211"/>
    </source>
</evidence>
<gene>
    <name evidence="14" type="ORF">RDWZM_006680</name>
</gene>
<dbReference type="EMBL" id="JAPWDV010000002">
    <property type="protein sequence ID" value="KAJ6220868.1"/>
    <property type="molecule type" value="Genomic_DNA"/>
</dbReference>
<dbReference type="PANTHER" id="PTHR12849:SF0">
    <property type="entry name" value="LARIAT DEBRANCHING ENZYME"/>
    <property type="match status" value="1"/>
</dbReference>
<dbReference type="AlphaFoldDB" id="A0A9Q0RLZ3"/>
<dbReference type="SMART" id="SM01124">
    <property type="entry name" value="DBR1"/>
    <property type="match status" value="1"/>
</dbReference>
<evidence type="ECO:0000256" key="8">
    <source>
        <dbReference type="ARBA" id="ARBA00022801"/>
    </source>
</evidence>
<dbReference type="OMA" id="CARFEVS"/>
<feature type="domain" description="Lariat debranching enzyme C-terminal" evidence="13">
    <location>
        <begin position="245"/>
        <end position="394"/>
    </location>
</feature>
<dbReference type="SUPFAM" id="SSF56300">
    <property type="entry name" value="Metallo-dependent phosphatases"/>
    <property type="match status" value="1"/>
</dbReference>
<evidence type="ECO:0000256" key="4">
    <source>
        <dbReference type="ARBA" id="ARBA00004123"/>
    </source>
</evidence>
<keyword evidence="6" id="KW-0507">mRNA processing</keyword>
<name>A0A9Q0RLZ3_BLOTA</name>
<evidence type="ECO:0000256" key="7">
    <source>
        <dbReference type="ARBA" id="ARBA00022723"/>
    </source>
</evidence>
<sequence>MKIAVVGCLHGELDIIYEKISQLEQEQNITVDILFICGDFQAIRNVNDLKCMSVPDKYKRLGTFHSYYFGDKVASKLTILIGGNHEASNYLQTLPYGGWVAPKMYYMGYGSVVRYGGLRIGGISGIFNYHNAKRGHYEGLPYDQSTMRSAYHMRETEIYKFLQLSSNSWTNPKRPLDIFLSHDWPLNIHSCGNVRYLLQRKQHFREDVQNDRLGNPLLQPLVTHLRPQRWFSAHLHVLFRATVRHQPSDQDSNEDELITEFQALDKVLPNRGFLELFDVEPEIKDLETENSNMTLSYDPEWLAILKKLDHLMKVDHKPINEFDIFNGRNQIEISDEDLKEINSIMENNLNIPENFSCIDPVPKPDQDLDPNRQHNYLNPQTTRLCQLLSIQDPNVVFIETEGDQSQTEQPMVTVKNPDAIDLSDDDDGCCQEESTKKTKLDNEPNCHFFIDKKGNKI</sequence>
<dbReference type="CDD" id="cd00844">
    <property type="entry name" value="MPP_Dbr1_N"/>
    <property type="match status" value="1"/>
</dbReference>
<dbReference type="InterPro" id="IPR029052">
    <property type="entry name" value="Metallo-depent_PP-like"/>
</dbReference>
<dbReference type="GO" id="GO:0005634">
    <property type="term" value="C:nucleus"/>
    <property type="evidence" value="ECO:0007669"/>
    <property type="project" value="UniProtKB-SubCell"/>
</dbReference>
<dbReference type="Pfam" id="PF05011">
    <property type="entry name" value="DBR1"/>
    <property type="match status" value="1"/>
</dbReference>
<comment type="caution">
    <text evidence="14">The sequence shown here is derived from an EMBL/GenBank/DDBJ whole genome shotgun (WGS) entry which is preliminary data.</text>
</comment>
<evidence type="ECO:0000256" key="5">
    <source>
        <dbReference type="ARBA" id="ARBA00006045"/>
    </source>
</evidence>
<evidence type="ECO:0000256" key="2">
    <source>
        <dbReference type="ARBA" id="ARBA00001947"/>
    </source>
</evidence>
<evidence type="ECO:0000256" key="9">
    <source>
        <dbReference type="ARBA" id="ARBA00022833"/>
    </source>
</evidence>
<keyword evidence="9" id="KW-0862">Zinc</keyword>
<comment type="similarity">
    <text evidence="5">Belongs to the lariat debranching enzyme family.</text>
</comment>
<dbReference type="PANTHER" id="PTHR12849">
    <property type="entry name" value="RNA LARIAT DEBRANCHING ENZYME"/>
    <property type="match status" value="1"/>
</dbReference>
<dbReference type="InterPro" id="IPR007708">
    <property type="entry name" value="DBR1_C"/>
</dbReference>
<evidence type="ECO:0000256" key="1">
    <source>
        <dbReference type="ARBA" id="ARBA00001936"/>
    </source>
</evidence>
<proteinExistence type="inferred from homology"/>
<accession>A0A9Q0RLZ3</accession>
<keyword evidence="12" id="KW-0539">Nucleus</keyword>